<dbReference type="GO" id="GO:0008168">
    <property type="term" value="F:methyltransferase activity"/>
    <property type="evidence" value="ECO:0007669"/>
    <property type="project" value="UniProtKB-KW"/>
</dbReference>
<sequence length="794" mass="81166">MVDNFLSAGTNGDADDELPAPYGTGPKNRTTEERADYGYSGDDSGAGWRDRPTSLEGLDPSPSLPNAPRSYERGPVPQQPYVPKPPYLSGPERGYPSQSAEPQQPSYDEPSRQADPQRYDESPFAPSSYQEQANPFRPSTPQGQPPQPQQQQGRPSPFAPQPGQNGTGAPQNRPPQQGPGGPSQQAPRPAGPPGSNGVSAPHGSNGSSSNGWNNPGPGQGSNTPPSASNGLSSNGLSSANSLTGGNGLGDDGSSYGLGHGSNGLSRAGNGLSGGSSAPPPPSNGPHHPHAPQQHRPSAAQPTPPQTAPPAAPQSSSAQSSAQSAPPSTPQQGSQAGSRPGSPSESQAAAPSGPHPGLPSGSQSGPHAGSQSGSPSGSQAGSPLGSQGGSRQGSQAGPQQGSQQGSQAGAEAEALSGSQPGPQSGAQTGPQGPARSNSATNGYPTDPSAEYESTASESKPVGARRRADVQQDAPSQVRTESIRAHRAARRAQPAAQVDPTPTGNLGQPLTPTASSTPPSGGSASTGEGSKRPRKYRVHHLRDMKNRGEKWAMLTAYDQYTAEIFDEAGIPVLLVGDSAANNVFGYETTLRVTVDELIPLARAVATAAPRALVVADLPFGSYQASPEQAFHTAVRFMKEAGVQAVKLEGGRTVVPAVEKLTQSGIPVMAHIGFTPQSEHSIGGYRVQGRGDQAAGLIDDAVALAEAGAFSVVLEMVPGDVAAEISKRIPVPTIGIGAGRDTDAQVLVWQDMAGLRSGPMPRFVKQYANLRGILTQAATQYAAEVGNGTFPADEHTF</sequence>
<evidence type="ECO:0000256" key="8">
    <source>
        <dbReference type="SAM" id="MobiDB-lite"/>
    </source>
</evidence>
<evidence type="ECO:0000256" key="6">
    <source>
        <dbReference type="ARBA" id="ARBA00056497"/>
    </source>
</evidence>
<feature type="compositionally biased region" description="Low complexity" evidence="8">
    <location>
        <begin position="203"/>
        <end position="243"/>
    </location>
</feature>
<dbReference type="EC" id="2.1.2.11" evidence="7"/>
<protein>
    <recommendedName>
        <fullName evidence="7">3-methyl-2-oxobutanoate hydroxymethyltransferase</fullName>
        <ecNumber evidence="7">2.1.2.11</ecNumber>
    </recommendedName>
    <alternativeName>
        <fullName evidence="7">Ketopantoate hydroxymethyltransferase</fullName>
        <shortName evidence="7">KPHMT</shortName>
    </alternativeName>
</protein>
<evidence type="ECO:0000313" key="10">
    <source>
        <dbReference type="Proteomes" id="UP000318380"/>
    </source>
</evidence>
<evidence type="ECO:0000256" key="3">
    <source>
        <dbReference type="ARBA" id="ARBA00011424"/>
    </source>
</evidence>
<dbReference type="GO" id="GO:0003864">
    <property type="term" value="F:3-methyl-2-oxobutanoate hydroxymethyltransferase activity"/>
    <property type="evidence" value="ECO:0007669"/>
    <property type="project" value="UniProtKB-UniRule"/>
</dbReference>
<feature type="compositionally biased region" description="Low complexity" evidence="8">
    <location>
        <begin position="290"/>
        <end position="300"/>
    </location>
</feature>
<dbReference type="HAMAP" id="MF_00156">
    <property type="entry name" value="PanB"/>
    <property type="match status" value="1"/>
</dbReference>
<dbReference type="Gene3D" id="3.20.20.60">
    <property type="entry name" value="Phosphoenolpyruvate-binding domains"/>
    <property type="match status" value="1"/>
</dbReference>
<feature type="active site" description="Proton acceptor" evidence="7">
    <location>
        <position position="712"/>
    </location>
</feature>
<keyword evidence="4 7" id="KW-0566">Pantothenate biosynthesis</keyword>
<feature type="compositionally biased region" description="Polar residues" evidence="8">
    <location>
        <begin position="96"/>
        <end position="106"/>
    </location>
</feature>
<feature type="binding site" evidence="7">
    <location>
        <begin position="575"/>
        <end position="576"/>
    </location>
    <ligand>
        <name>3-methyl-2-oxobutanoate</name>
        <dbReference type="ChEBI" id="CHEBI:11851"/>
    </ligand>
</feature>
<feature type="compositionally biased region" description="Gly residues" evidence="8">
    <location>
        <begin position="244"/>
        <end position="261"/>
    </location>
</feature>
<keyword evidence="9" id="KW-0489">Methyltransferase</keyword>
<dbReference type="InterPro" id="IPR015813">
    <property type="entry name" value="Pyrv/PenolPyrv_kinase-like_dom"/>
</dbReference>
<dbReference type="GO" id="GO:0015940">
    <property type="term" value="P:pantothenate biosynthetic process"/>
    <property type="evidence" value="ECO:0007669"/>
    <property type="project" value="UniProtKB-UniRule"/>
</dbReference>
<dbReference type="AlphaFoldDB" id="A0A561BWC1"/>
<dbReference type="FunFam" id="3.20.20.60:FF:000003">
    <property type="entry name" value="3-methyl-2-oxobutanoate hydroxymethyltransferase"/>
    <property type="match status" value="1"/>
</dbReference>
<evidence type="ECO:0000256" key="1">
    <source>
        <dbReference type="ARBA" id="ARBA00005033"/>
    </source>
</evidence>
<dbReference type="PANTHER" id="PTHR20881">
    <property type="entry name" value="3-METHYL-2-OXOBUTANOATE HYDROXYMETHYLTRANSFERASE"/>
    <property type="match status" value="1"/>
</dbReference>
<comment type="subunit">
    <text evidence="3 7">Homodecamer; pentamer of dimers.</text>
</comment>
<feature type="binding site" evidence="7">
    <location>
        <position position="614"/>
    </location>
    <ligand>
        <name>Mg(2+)</name>
        <dbReference type="ChEBI" id="CHEBI:18420"/>
    </ligand>
</feature>
<feature type="region of interest" description="Disordered" evidence="8">
    <location>
        <begin position="1"/>
        <end position="535"/>
    </location>
</feature>
<keyword evidence="7" id="KW-0479">Metal-binding</keyword>
<comment type="caution">
    <text evidence="9">The sequence shown here is derived from an EMBL/GenBank/DDBJ whole genome shotgun (WGS) entry which is preliminary data.</text>
</comment>
<feature type="compositionally biased region" description="Low complexity" evidence="8">
    <location>
        <begin position="357"/>
        <end position="384"/>
    </location>
</feature>
<proteinExistence type="inferred from homology"/>
<evidence type="ECO:0000313" key="9">
    <source>
        <dbReference type="EMBL" id="TWD83147.1"/>
    </source>
</evidence>
<dbReference type="CDD" id="cd06557">
    <property type="entry name" value="KPHMT-like"/>
    <property type="match status" value="1"/>
</dbReference>
<feature type="binding site" evidence="7">
    <location>
        <position position="644"/>
    </location>
    <ligand>
        <name>3-methyl-2-oxobutanoate</name>
        <dbReference type="ChEBI" id="CHEBI:11851"/>
    </ligand>
</feature>
<dbReference type="InterPro" id="IPR003700">
    <property type="entry name" value="Pantoate_hydroxy_MeTrfase"/>
</dbReference>
<dbReference type="GO" id="GO:0032259">
    <property type="term" value="P:methylation"/>
    <property type="evidence" value="ECO:0007669"/>
    <property type="project" value="UniProtKB-KW"/>
</dbReference>
<keyword evidence="7" id="KW-0963">Cytoplasm</keyword>
<dbReference type="GO" id="GO:0000287">
    <property type="term" value="F:magnesium ion binding"/>
    <property type="evidence" value="ECO:0007669"/>
    <property type="project" value="TreeGrafter"/>
</dbReference>
<keyword evidence="10" id="KW-1185">Reference proteome</keyword>
<gene>
    <name evidence="7" type="primary">panB</name>
    <name evidence="9" type="ORF">FB561_4305</name>
</gene>
<dbReference type="UniPathway" id="UPA00028">
    <property type="reaction ID" value="UER00003"/>
</dbReference>
<comment type="catalytic activity">
    <reaction evidence="7">
        <text>(6R)-5,10-methylene-5,6,7,8-tetrahydrofolate + 3-methyl-2-oxobutanoate + H2O = 2-dehydropantoate + (6S)-5,6,7,8-tetrahydrofolate</text>
        <dbReference type="Rhea" id="RHEA:11824"/>
        <dbReference type="ChEBI" id="CHEBI:11561"/>
        <dbReference type="ChEBI" id="CHEBI:11851"/>
        <dbReference type="ChEBI" id="CHEBI:15377"/>
        <dbReference type="ChEBI" id="CHEBI:15636"/>
        <dbReference type="ChEBI" id="CHEBI:57453"/>
        <dbReference type="EC" id="2.1.2.11"/>
    </reaction>
</comment>
<comment type="similarity">
    <text evidence="2 7">Belongs to the PanB family.</text>
</comment>
<comment type="function">
    <text evidence="6 7">Catalyzes the reversible reaction in which hydroxymethyl group from 5,10-methylenetetrahydrofolate is transferred onto alpha-ketoisovalerate to form ketopantoate.</text>
</comment>
<feature type="binding site" evidence="7">
    <location>
        <position position="575"/>
    </location>
    <ligand>
        <name>Mg(2+)</name>
        <dbReference type="ChEBI" id="CHEBI:18420"/>
    </ligand>
</feature>
<dbReference type="Pfam" id="PF02548">
    <property type="entry name" value="Pantoate_transf"/>
    <property type="match status" value="1"/>
</dbReference>
<organism evidence="9 10">
    <name type="scientific">Kribbella amoyensis</name>
    <dbReference type="NCBI Taxonomy" id="996641"/>
    <lineage>
        <taxon>Bacteria</taxon>
        <taxon>Bacillati</taxon>
        <taxon>Actinomycetota</taxon>
        <taxon>Actinomycetes</taxon>
        <taxon>Propionibacteriales</taxon>
        <taxon>Kribbellaceae</taxon>
        <taxon>Kribbella</taxon>
    </lineage>
</organism>
<evidence type="ECO:0000256" key="7">
    <source>
        <dbReference type="HAMAP-Rule" id="MF_00156"/>
    </source>
</evidence>
<feature type="compositionally biased region" description="Basic and acidic residues" evidence="8">
    <location>
        <begin position="109"/>
        <end position="121"/>
    </location>
</feature>
<feature type="compositionally biased region" description="Low complexity" evidence="8">
    <location>
        <begin position="391"/>
        <end position="418"/>
    </location>
</feature>
<feature type="compositionally biased region" description="Pro residues" evidence="8">
    <location>
        <begin position="77"/>
        <end position="88"/>
    </location>
</feature>
<comment type="subcellular location">
    <subcellularLocation>
        <location evidence="7">Cytoplasm</location>
    </subcellularLocation>
</comment>
<reference evidence="9 10" key="1">
    <citation type="submission" date="2019-06" db="EMBL/GenBank/DDBJ databases">
        <title>Sequencing the genomes of 1000 actinobacteria strains.</title>
        <authorList>
            <person name="Klenk H.-P."/>
        </authorList>
    </citation>
    <scope>NUCLEOTIDE SEQUENCE [LARGE SCALE GENOMIC DNA]</scope>
    <source>
        <strain evidence="9 10">DSM 24683</strain>
    </source>
</reference>
<dbReference type="GO" id="GO:0005737">
    <property type="term" value="C:cytoplasm"/>
    <property type="evidence" value="ECO:0007669"/>
    <property type="project" value="UniProtKB-SubCell"/>
</dbReference>
<name>A0A561BWC1_9ACTN</name>
<dbReference type="SUPFAM" id="SSF51621">
    <property type="entry name" value="Phosphoenolpyruvate/pyruvate domain"/>
    <property type="match status" value="1"/>
</dbReference>
<feature type="binding site" evidence="7">
    <location>
        <position position="646"/>
    </location>
    <ligand>
        <name>Mg(2+)</name>
        <dbReference type="ChEBI" id="CHEBI:18420"/>
    </ligand>
</feature>
<keyword evidence="5 7" id="KW-0808">Transferase</keyword>
<dbReference type="Proteomes" id="UP000318380">
    <property type="component" value="Unassembled WGS sequence"/>
</dbReference>
<feature type="compositionally biased region" description="Low complexity" evidence="8">
    <location>
        <begin position="37"/>
        <end position="47"/>
    </location>
</feature>
<keyword evidence="7" id="KW-0460">Magnesium</keyword>
<dbReference type="NCBIfam" id="TIGR00222">
    <property type="entry name" value="panB"/>
    <property type="match status" value="1"/>
</dbReference>
<dbReference type="EMBL" id="VIVK01000001">
    <property type="protein sequence ID" value="TWD83147.1"/>
    <property type="molecule type" value="Genomic_DNA"/>
</dbReference>
<feature type="binding site" evidence="7">
    <location>
        <position position="614"/>
    </location>
    <ligand>
        <name>3-methyl-2-oxobutanoate</name>
        <dbReference type="ChEBI" id="CHEBI:11851"/>
    </ligand>
</feature>
<evidence type="ECO:0000256" key="5">
    <source>
        <dbReference type="ARBA" id="ARBA00022679"/>
    </source>
</evidence>
<evidence type="ECO:0000256" key="4">
    <source>
        <dbReference type="ARBA" id="ARBA00022655"/>
    </source>
</evidence>
<evidence type="ECO:0000256" key="2">
    <source>
        <dbReference type="ARBA" id="ARBA00008676"/>
    </source>
</evidence>
<dbReference type="InterPro" id="IPR040442">
    <property type="entry name" value="Pyrv_kinase-like_dom_sf"/>
</dbReference>
<accession>A0A561BWC1</accession>
<feature type="compositionally biased region" description="Pro residues" evidence="8">
    <location>
        <begin position="301"/>
        <end position="311"/>
    </location>
</feature>
<dbReference type="PANTHER" id="PTHR20881:SF0">
    <property type="entry name" value="3-METHYL-2-OXOBUTANOATE HYDROXYMETHYLTRANSFERASE"/>
    <property type="match status" value="1"/>
</dbReference>
<feature type="compositionally biased region" description="Low complexity" evidence="8">
    <location>
        <begin position="312"/>
        <end position="337"/>
    </location>
</feature>
<comment type="cofactor">
    <cofactor evidence="7">
        <name>Mg(2+)</name>
        <dbReference type="ChEBI" id="CHEBI:18420"/>
    </cofactor>
    <text evidence="7">Binds 1 Mg(2+) ion per subunit.</text>
</comment>
<dbReference type="NCBIfam" id="NF001452">
    <property type="entry name" value="PRK00311.1"/>
    <property type="match status" value="1"/>
</dbReference>
<feature type="compositionally biased region" description="Polar residues" evidence="8">
    <location>
        <begin position="419"/>
        <end position="442"/>
    </location>
</feature>
<feature type="compositionally biased region" description="Low complexity" evidence="8">
    <location>
        <begin position="507"/>
        <end position="526"/>
    </location>
</feature>
<comment type="pathway">
    <text evidence="1 7">Cofactor biosynthesis; (R)-pantothenate biosynthesis; (R)-pantoate from 3-methyl-2-oxobutanoate: step 1/2.</text>
</comment>